<keyword evidence="3" id="KW-1185">Reference proteome</keyword>
<reference evidence="2 3" key="1">
    <citation type="journal article" date="2019" name="Int. J. Syst. Evol. Microbiol.">
        <title>The Global Catalogue of Microorganisms (GCM) 10K type strain sequencing project: providing services to taxonomists for standard genome sequencing and annotation.</title>
        <authorList>
            <consortium name="The Broad Institute Genomics Platform"/>
            <consortium name="The Broad Institute Genome Sequencing Center for Infectious Disease"/>
            <person name="Wu L."/>
            <person name="Ma J."/>
        </authorList>
    </citation>
    <scope>NUCLEOTIDE SEQUENCE [LARGE SCALE GENOMIC DNA]</scope>
    <source>
        <strain evidence="2 3">JCM 15933</strain>
    </source>
</reference>
<sequence length="91" mass="9668">MLALQLRAAQETMPPKFGAQLDGAVAGAKSALDELPEIARCIHPAILTTAASVQRYACSPAAHRSRSTSNTDDSRSERDQPRHGCRRGGAP</sequence>
<feature type="compositionally biased region" description="Basic and acidic residues" evidence="1">
    <location>
        <begin position="72"/>
        <end position="82"/>
    </location>
</feature>
<proteinExistence type="predicted"/>
<dbReference type="EMBL" id="BAAAQD010000052">
    <property type="protein sequence ID" value="GAA1574397.1"/>
    <property type="molecule type" value="Genomic_DNA"/>
</dbReference>
<dbReference type="RefSeq" id="WP_425552464.1">
    <property type="nucleotide sequence ID" value="NZ_BAAAQD010000052.1"/>
</dbReference>
<organism evidence="2 3">
    <name type="scientific">Dactylosporangium maewongense</name>
    <dbReference type="NCBI Taxonomy" id="634393"/>
    <lineage>
        <taxon>Bacteria</taxon>
        <taxon>Bacillati</taxon>
        <taxon>Actinomycetota</taxon>
        <taxon>Actinomycetes</taxon>
        <taxon>Micromonosporales</taxon>
        <taxon>Micromonosporaceae</taxon>
        <taxon>Dactylosporangium</taxon>
    </lineage>
</organism>
<comment type="caution">
    <text evidence="2">The sequence shown here is derived from an EMBL/GenBank/DDBJ whole genome shotgun (WGS) entry which is preliminary data.</text>
</comment>
<feature type="region of interest" description="Disordered" evidence="1">
    <location>
        <begin position="59"/>
        <end position="91"/>
    </location>
</feature>
<protein>
    <submittedName>
        <fullName evidence="2">Uncharacterized protein</fullName>
    </submittedName>
</protein>
<evidence type="ECO:0000313" key="3">
    <source>
        <dbReference type="Proteomes" id="UP001501470"/>
    </source>
</evidence>
<accession>A0ABN2DBT2</accession>
<dbReference type="Proteomes" id="UP001501470">
    <property type="component" value="Unassembled WGS sequence"/>
</dbReference>
<gene>
    <name evidence="2" type="ORF">GCM10009827_115320</name>
</gene>
<evidence type="ECO:0000256" key="1">
    <source>
        <dbReference type="SAM" id="MobiDB-lite"/>
    </source>
</evidence>
<evidence type="ECO:0000313" key="2">
    <source>
        <dbReference type="EMBL" id="GAA1574397.1"/>
    </source>
</evidence>
<name>A0ABN2DBT2_9ACTN</name>